<evidence type="ECO:0000313" key="2">
    <source>
        <dbReference type="EMBL" id="WDA60659.1"/>
    </source>
</evidence>
<feature type="region of interest" description="Disordered" evidence="1">
    <location>
        <begin position="39"/>
        <end position="66"/>
    </location>
</feature>
<feature type="region of interest" description="Disordered" evidence="1">
    <location>
        <begin position="93"/>
        <end position="113"/>
    </location>
</feature>
<gene>
    <name evidence="2" type="ORF">M8445_16970</name>
</gene>
<geneLocation type="plasmid" evidence="2 3">
    <name>pDATS02</name>
</geneLocation>
<keyword evidence="3" id="KW-1185">Reference proteome</keyword>
<protein>
    <submittedName>
        <fullName evidence="2">Uncharacterized protein</fullName>
    </submittedName>
</protein>
<proteinExistence type="predicted"/>
<dbReference type="Proteomes" id="UP001217044">
    <property type="component" value="Plasmid pDATS02"/>
</dbReference>
<feature type="compositionally biased region" description="Polar residues" evidence="1">
    <location>
        <begin position="43"/>
        <end position="56"/>
    </location>
</feature>
<organism evidence="2 3">
    <name type="scientific">Deinococcus aquaticus</name>
    <dbReference type="NCBI Taxonomy" id="328692"/>
    <lineage>
        <taxon>Bacteria</taxon>
        <taxon>Thermotogati</taxon>
        <taxon>Deinococcota</taxon>
        <taxon>Deinococci</taxon>
        <taxon>Deinococcales</taxon>
        <taxon>Deinococcaceae</taxon>
        <taxon>Deinococcus</taxon>
    </lineage>
</organism>
<evidence type="ECO:0000313" key="3">
    <source>
        <dbReference type="Proteomes" id="UP001217044"/>
    </source>
</evidence>
<reference evidence="2 3" key="1">
    <citation type="submission" date="2022-12" db="EMBL/GenBank/DDBJ databases">
        <title>Genome Sequence of Deinococcus aquaticus Type Strain PB314.</title>
        <authorList>
            <person name="Albert C."/>
            <person name="Hill J."/>
            <person name="Boren L."/>
            <person name="Scholz-Ng S."/>
            <person name="Fatema N."/>
            <person name="Grosso R."/>
            <person name="Soboslay E."/>
            <person name="Tuohy J."/>
        </authorList>
    </citation>
    <scope>NUCLEOTIDE SEQUENCE [LARGE SCALE GENOMIC DNA]</scope>
    <source>
        <strain evidence="2 3">PB-314</strain>
        <plasmid evidence="2 3">pDATS02</plasmid>
    </source>
</reference>
<sequence>MTEPINAAQAAQLTAQSYQDQATRDRHAVQRGLDYAYDKIREQASSPRGRTSTQLDFSRRRFSPDQMDSISRELKGAGYTVLAHPNRPHILDVSWHGAGTRGPGLPGQHHLTE</sequence>
<dbReference type="RefSeq" id="WP_273991407.1">
    <property type="nucleotide sequence ID" value="NZ_BAABQT010000029.1"/>
</dbReference>
<evidence type="ECO:0000256" key="1">
    <source>
        <dbReference type="SAM" id="MobiDB-lite"/>
    </source>
</evidence>
<name>A0ABY7V630_9DEIO</name>
<keyword evidence="2" id="KW-0614">Plasmid</keyword>
<accession>A0ABY7V630</accession>
<dbReference type="EMBL" id="CP115167">
    <property type="protein sequence ID" value="WDA60659.1"/>
    <property type="molecule type" value="Genomic_DNA"/>
</dbReference>